<feature type="region of interest" description="Disordered" evidence="1">
    <location>
        <begin position="51"/>
        <end position="88"/>
    </location>
</feature>
<feature type="compositionally biased region" description="Basic and acidic residues" evidence="1">
    <location>
        <begin position="122"/>
        <end position="139"/>
    </location>
</feature>
<feature type="region of interest" description="Disordered" evidence="1">
    <location>
        <begin position="1"/>
        <end position="37"/>
    </location>
</feature>
<feature type="compositionally biased region" description="Basic and acidic residues" evidence="1">
    <location>
        <begin position="21"/>
        <end position="37"/>
    </location>
</feature>
<dbReference type="GeneID" id="19112510"/>
<evidence type="ECO:0000256" key="1">
    <source>
        <dbReference type="SAM" id="MobiDB-lite"/>
    </source>
</evidence>
<feature type="region of interest" description="Disordered" evidence="1">
    <location>
        <begin position="110"/>
        <end position="143"/>
    </location>
</feature>
<dbReference type="HOGENOM" id="CLU_811642_0_0_1"/>
<sequence length="291" mass="32169">MPSPPLRCKAQTLKQARASFKSRDRPSISDREQKQLDRAIQLDRRAWGVKEREKRRAEAVKQRQEKERREKLERSKVKQAESGDRRCDRFGFMGSQVCLGAFFGQGEAKVELGGGVGSGKATDSHDKENVKSTDSKQDDDYGEDIVDDEALLRVLNAATVEQHPKQSPTVQSASANKPGRSTISDDLADFLDELGSSTQISRELDDGQPCRMFEVERSVEKAGRDRVLMPPPPLPLKPALMPAVLKKQDASSEVLEILPPVAPLGAATEFTVAELECFVADDLQLTQAEPV</sequence>
<dbReference type="EMBL" id="KB445551">
    <property type="protein sequence ID" value="EMC99721.1"/>
    <property type="molecule type" value="Genomic_DNA"/>
</dbReference>
<keyword evidence="3" id="KW-1185">Reference proteome</keyword>
<dbReference type="eggNOG" id="ENOG502RJ10">
    <property type="taxonomic scope" value="Eukaryota"/>
</dbReference>
<name>M2MS88_BAUPA</name>
<evidence type="ECO:0000313" key="2">
    <source>
        <dbReference type="EMBL" id="EMC99721.1"/>
    </source>
</evidence>
<dbReference type="Proteomes" id="UP000011761">
    <property type="component" value="Unassembled WGS sequence"/>
</dbReference>
<gene>
    <name evidence="2" type="ORF">BAUCODRAFT_347726</name>
</gene>
<accession>M2MS88</accession>
<reference evidence="2 3" key="1">
    <citation type="journal article" date="2012" name="PLoS Pathog.">
        <title>Diverse lifestyles and strategies of plant pathogenesis encoded in the genomes of eighteen Dothideomycetes fungi.</title>
        <authorList>
            <person name="Ohm R.A."/>
            <person name="Feau N."/>
            <person name="Henrissat B."/>
            <person name="Schoch C.L."/>
            <person name="Horwitz B.A."/>
            <person name="Barry K.W."/>
            <person name="Condon B.J."/>
            <person name="Copeland A.C."/>
            <person name="Dhillon B."/>
            <person name="Glaser F."/>
            <person name="Hesse C.N."/>
            <person name="Kosti I."/>
            <person name="LaButti K."/>
            <person name="Lindquist E.A."/>
            <person name="Lucas S."/>
            <person name="Salamov A.A."/>
            <person name="Bradshaw R.E."/>
            <person name="Ciuffetti L."/>
            <person name="Hamelin R.C."/>
            <person name="Kema G.H.J."/>
            <person name="Lawrence C."/>
            <person name="Scott J.A."/>
            <person name="Spatafora J.W."/>
            <person name="Turgeon B.G."/>
            <person name="de Wit P.J.G.M."/>
            <person name="Zhong S."/>
            <person name="Goodwin S.B."/>
            <person name="Grigoriev I.V."/>
        </authorList>
    </citation>
    <scope>NUCLEOTIDE SEQUENCE [LARGE SCALE GENOMIC DNA]</scope>
    <source>
        <strain evidence="2 3">UAMH 10762</strain>
    </source>
</reference>
<dbReference type="OrthoDB" id="3942661at2759"/>
<proteinExistence type="predicted"/>
<feature type="compositionally biased region" description="Polar residues" evidence="1">
    <location>
        <begin position="165"/>
        <end position="179"/>
    </location>
</feature>
<protein>
    <submittedName>
        <fullName evidence="2">Uncharacterized protein</fullName>
    </submittedName>
</protein>
<organism evidence="2 3">
    <name type="scientific">Baudoinia panamericana (strain UAMH 10762)</name>
    <name type="common">Angels' share fungus</name>
    <name type="synonym">Baudoinia compniacensis (strain UAMH 10762)</name>
    <dbReference type="NCBI Taxonomy" id="717646"/>
    <lineage>
        <taxon>Eukaryota</taxon>
        <taxon>Fungi</taxon>
        <taxon>Dikarya</taxon>
        <taxon>Ascomycota</taxon>
        <taxon>Pezizomycotina</taxon>
        <taxon>Dothideomycetes</taxon>
        <taxon>Dothideomycetidae</taxon>
        <taxon>Mycosphaerellales</taxon>
        <taxon>Teratosphaeriaceae</taxon>
        <taxon>Baudoinia</taxon>
    </lineage>
</organism>
<dbReference type="RefSeq" id="XP_007673301.1">
    <property type="nucleotide sequence ID" value="XM_007675111.1"/>
</dbReference>
<feature type="region of interest" description="Disordered" evidence="1">
    <location>
        <begin position="159"/>
        <end position="179"/>
    </location>
</feature>
<dbReference type="KEGG" id="bcom:BAUCODRAFT_347726"/>
<dbReference type="AlphaFoldDB" id="M2MS88"/>
<evidence type="ECO:0000313" key="3">
    <source>
        <dbReference type="Proteomes" id="UP000011761"/>
    </source>
</evidence>